<keyword evidence="1" id="KW-1133">Transmembrane helix</keyword>
<dbReference type="Pfam" id="PF06182">
    <property type="entry name" value="ABC2_membrane_6"/>
    <property type="match status" value="1"/>
</dbReference>
<feature type="transmembrane region" description="Helical" evidence="1">
    <location>
        <begin position="229"/>
        <end position="255"/>
    </location>
</feature>
<keyword evidence="1" id="KW-0812">Transmembrane</keyword>
<sequence>MRSDVGVYWQLVKAGFRRQSHYRLAMLAGVITNLVFGFVRAAVLLAALRANSGFGGYDHDTMGAYIWLSQGILGSIAFWMLPDIAERIRTGDVAIDFLRPIDIQFAHLAEYLGRALYSLLPRGVPSILVGALTFGLAFPITPGPYLLGGISLLLAMTLSFLSMFAVCLAGFWLIETRGLRALHMICGTFLAGLFAPLPLFPDWLRAIAYATPFPSMLQWPIDVLSGRTAGFAAVEIVAVQCFWLAVLVGVGQLLLRAGRRKLEVQGG</sequence>
<accession>A0ABC8B3N2</accession>
<evidence type="ECO:0000313" key="3">
    <source>
        <dbReference type="Proteomes" id="UP000180166"/>
    </source>
</evidence>
<dbReference type="KEGG" id="nsr:NS506_06989"/>
<dbReference type="PANTHER" id="PTHR36832">
    <property type="entry name" value="SLR1174 PROTEIN-RELATED"/>
    <property type="match status" value="1"/>
</dbReference>
<proteinExistence type="predicted"/>
<feature type="transmembrane region" description="Helical" evidence="1">
    <location>
        <begin position="146"/>
        <end position="174"/>
    </location>
</feature>
<evidence type="ECO:0008006" key="4">
    <source>
        <dbReference type="Google" id="ProtNLM"/>
    </source>
</evidence>
<name>A0ABC8B3N2_9NOCA</name>
<dbReference type="PANTHER" id="PTHR36832:SF2">
    <property type="entry name" value="INTEGRAL MEMBRANE PROTEIN"/>
    <property type="match status" value="1"/>
</dbReference>
<feature type="transmembrane region" description="Helical" evidence="1">
    <location>
        <begin position="24"/>
        <end position="50"/>
    </location>
</feature>
<dbReference type="InterPro" id="IPR010390">
    <property type="entry name" value="ABC-2_transporter-like"/>
</dbReference>
<gene>
    <name evidence="2" type="ORF">NS506_06989</name>
</gene>
<dbReference type="Proteomes" id="UP000180166">
    <property type="component" value="Chromosome"/>
</dbReference>
<evidence type="ECO:0000256" key="1">
    <source>
        <dbReference type="SAM" id="Phobius"/>
    </source>
</evidence>
<feature type="transmembrane region" description="Helical" evidence="1">
    <location>
        <begin position="119"/>
        <end position="140"/>
    </location>
</feature>
<organism evidence="2 3">
    <name type="scientific">Nocardia seriolae</name>
    <dbReference type="NCBI Taxonomy" id="37332"/>
    <lineage>
        <taxon>Bacteria</taxon>
        <taxon>Bacillati</taxon>
        <taxon>Actinomycetota</taxon>
        <taxon>Actinomycetes</taxon>
        <taxon>Mycobacteriales</taxon>
        <taxon>Nocardiaceae</taxon>
        <taxon>Nocardia</taxon>
    </lineage>
</organism>
<feature type="transmembrane region" description="Helical" evidence="1">
    <location>
        <begin position="181"/>
        <end position="200"/>
    </location>
</feature>
<reference evidence="2 3" key="1">
    <citation type="submission" date="2016-10" db="EMBL/GenBank/DDBJ databases">
        <title>Genome sequence of Nocardia seriolae strain EM150506, isolated from Anguila japonica.</title>
        <authorList>
            <person name="Han H.-J."/>
        </authorList>
    </citation>
    <scope>NUCLEOTIDE SEQUENCE [LARGE SCALE GENOMIC DNA]</scope>
    <source>
        <strain evidence="2 3">EM150506</strain>
    </source>
</reference>
<keyword evidence="1" id="KW-0472">Membrane</keyword>
<feature type="transmembrane region" description="Helical" evidence="1">
    <location>
        <begin position="62"/>
        <end position="81"/>
    </location>
</feature>
<dbReference type="RefSeq" id="WP_071344540.1">
    <property type="nucleotide sequence ID" value="NZ_CP017839.1"/>
</dbReference>
<dbReference type="EMBL" id="CP017839">
    <property type="protein sequence ID" value="APB01017.1"/>
    <property type="molecule type" value="Genomic_DNA"/>
</dbReference>
<dbReference type="AlphaFoldDB" id="A0ABC8B3N2"/>
<protein>
    <recommendedName>
        <fullName evidence="4">ABC transporter permease</fullName>
    </recommendedName>
</protein>
<evidence type="ECO:0000313" key="2">
    <source>
        <dbReference type="EMBL" id="APB01017.1"/>
    </source>
</evidence>